<dbReference type="AlphaFoldDB" id="A0A239BLQ7"/>
<keyword evidence="3" id="KW-1185">Reference proteome</keyword>
<feature type="chain" id="PRO_5038950117" description="Lipoprotein" evidence="1">
    <location>
        <begin position="25"/>
        <end position="278"/>
    </location>
</feature>
<dbReference type="EMBL" id="FZOF01000003">
    <property type="protein sequence ID" value="SNS08529.1"/>
    <property type="molecule type" value="Genomic_DNA"/>
</dbReference>
<proteinExistence type="predicted"/>
<gene>
    <name evidence="2" type="ORF">SAMN05216252_10330</name>
</gene>
<dbReference type="PROSITE" id="PS51257">
    <property type="entry name" value="PROKAR_LIPOPROTEIN"/>
    <property type="match status" value="1"/>
</dbReference>
<dbReference type="InterPro" id="IPR029046">
    <property type="entry name" value="LolA/LolB/LppX"/>
</dbReference>
<evidence type="ECO:0000313" key="2">
    <source>
        <dbReference type="EMBL" id="SNS08529.1"/>
    </source>
</evidence>
<dbReference type="Gene3D" id="2.50.20.20">
    <property type="match status" value="1"/>
</dbReference>
<evidence type="ECO:0000256" key="1">
    <source>
        <dbReference type="SAM" id="SignalP"/>
    </source>
</evidence>
<keyword evidence="1" id="KW-0732">Signal</keyword>
<reference evidence="2 3" key="1">
    <citation type="submission" date="2017-06" db="EMBL/GenBank/DDBJ databases">
        <authorList>
            <person name="Kim H.J."/>
            <person name="Triplett B.A."/>
        </authorList>
    </citation>
    <scope>NUCLEOTIDE SEQUENCE [LARGE SCALE GENOMIC DNA]</scope>
    <source>
        <strain evidence="2 3">CGMCC 4.1858</strain>
    </source>
</reference>
<dbReference type="OrthoDB" id="3369896at2"/>
<evidence type="ECO:0000313" key="3">
    <source>
        <dbReference type="Proteomes" id="UP000198280"/>
    </source>
</evidence>
<dbReference type="SUPFAM" id="SSF89392">
    <property type="entry name" value="Prokaryotic lipoproteins and lipoprotein localization factors"/>
    <property type="match status" value="1"/>
</dbReference>
<feature type="signal peptide" evidence="1">
    <location>
        <begin position="1"/>
        <end position="24"/>
    </location>
</feature>
<dbReference type="Proteomes" id="UP000198280">
    <property type="component" value="Unassembled WGS sequence"/>
</dbReference>
<accession>A0A239BLQ7</accession>
<protein>
    <recommendedName>
        <fullName evidence="4">Lipoprotein</fullName>
    </recommendedName>
</protein>
<evidence type="ECO:0008006" key="4">
    <source>
        <dbReference type="Google" id="ProtNLM"/>
    </source>
</evidence>
<sequence>MRERRRIRVAATVGAAAVALTATAGCSAARDTADAVGRTESIAQILARVTTTTEKVGSARVDVTTDVGQGTSVTMKGTYSWGKGLAYDVVMDTSAAQMQPLQDDPKVRALMVDGAYYYNVDPQPAGPLKGKHWMRVDLSAVVGADNADTMVKNADPTAGLRSIGLTKDVKDLGEQTIRGREARHYRATLDKTRLGAAGKALSTADENSLFHSLVGTVDKVTIDVWVDGKDLPVRVVQVMGKMKVSMDFLRFGGTKAVAAPPASDTADLSKQFEAAGQG</sequence>
<organism evidence="2 3">
    <name type="scientific">Actinacidiphila glaucinigra</name>
    <dbReference type="NCBI Taxonomy" id="235986"/>
    <lineage>
        <taxon>Bacteria</taxon>
        <taxon>Bacillati</taxon>
        <taxon>Actinomycetota</taxon>
        <taxon>Actinomycetes</taxon>
        <taxon>Kitasatosporales</taxon>
        <taxon>Streptomycetaceae</taxon>
        <taxon>Actinacidiphila</taxon>
    </lineage>
</organism>
<name>A0A239BLQ7_9ACTN</name>